<dbReference type="Proteomes" id="UP000091956">
    <property type="component" value="Unassembled WGS sequence"/>
</dbReference>
<dbReference type="AlphaFoldDB" id="A0A1B8GKZ4"/>
<gene>
    <name evidence="2" type="ORF">VE01_05375</name>
</gene>
<protein>
    <submittedName>
        <fullName evidence="2">Uncharacterized protein</fullName>
    </submittedName>
</protein>
<feature type="chain" id="PRO_5008608709" evidence="1">
    <location>
        <begin position="23"/>
        <end position="331"/>
    </location>
</feature>
<dbReference type="GO" id="GO:0005199">
    <property type="term" value="F:structural constituent of cell wall"/>
    <property type="evidence" value="ECO:0007669"/>
    <property type="project" value="InterPro"/>
</dbReference>
<name>A0A1B8GKZ4_9PEZI</name>
<sequence length="331" mass="33296">MKIIQAILSAFWLLTLVHGVFGVGVGGFLNLGGAGGGGGSDKAAVGHEVLPWFTITPPSPPTITPFPPDFGGTNNIYKTTPDVPSTPTETEASATPVDTAVSTEVTANTAAITGPSEYPTAAITEVVNTPIASEVVNTPVASETVDIWVITTVSAYVTICPSPTTFTQGVQTYTITEATTLTISNCPCTISYPAPPTVATNPPSVESVPVQPIGTAPVQPVGTGVTPGGNPIINTNNTVTPVVNPPAVSSNSTRTTFIAVTAPPPHATQPLITLGGSTPVIPTPVAETPVPVPNTPVVPVLPTPTPATGGAGRVFIGLGAAFLSGIVAVFL</sequence>
<reference evidence="2 3" key="1">
    <citation type="submission" date="2016-03" db="EMBL/GenBank/DDBJ databases">
        <title>Comparative genomics of Pseudogymnoascus destructans, the fungus causing white-nose syndrome of bats.</title>
        <authorList>
            <person name="Palmer J.M."/>
            <person name="Drees K.P."/>
            <person name="Foster J.T."/>
            <person name="Lindner D.L."/>
        </authorList>
    </citation>
    <scope>NUCLEOTIDE SEQUENCE [LARGE SCALE GENOMIC DNA]</scope>
    <source>
        <strain evidence="2 3">UAMH 10579</strain>
    </source>
</reference>
<keyword evidence="1" id="KW-0732">Signal</keyword>
<organism evidence="2 3">
    <name type="scientific">Pseudogymnoascus verrucosus</name>
    <dbReference type="NCBI Taxonomy" id="342668"/>
    <lineage>
        <taxon>Eukaryota</taxon>
        <taxon>Fungi</taxon>
        <taxon>Dikarya</taxon>
        <taxon>Ascomycota</taxon>
        <taxon>Pezizomycotina</taxon>
        <taxon>Leotiomycetes</taxon>
        <taxon>Thelebolales</taxon>
        <taxon>Thelebolaceae</taxon>
        <taxon>Pseudogymnoascus</taxon>
    </lineage>
</organism>
<dbReference type="PANTHER" id="PTHR35523">
    <property type="entry name" value="CELL WALL PROTEIN SED1"/>
    <property type="match status" value="1"/>
</dbReference>
<dbReference type="EMBL" id="KV460227">
    <property type="protein sequence ID" value="OBT96512.1"/>
    <property type="molecule type" value="Genomic_DNA"/>
</dbReference>
<dbReference type="OrthoDB" id="4094614at2759"/>
<dbReference type="RefSeq" id="XP_018130245.1">
    <property type="nucleotide sequence ID" value="XM_018274839.2"/>
</dbReference>
<reference evidence="3" key="2">
    <citation type="journal article" date="2018" name="Nat. Commun.">
        <title>Extreme sensitivity to ultraviolet light in the fungal pathogen causing white-nose syndrome of bats.</title>
        <authorList>
            <person name="Palmer J.M."/>
            <person name="Drees K.P."/>
            <person name="Foster J.T."/>
            <person name="Lindner D.L."/>
        </authorList>
    </citation>
    <scope>NUCLEOTIDE SEQUENCE [LARGE SCALE GENOMIC DNA]</scope>
    <source>
        <strain evidence="3">UAMH 10579</strain>
    </source>
</reference>
<dbReference type="GO" id="GO:0031505">
    <property type="term" value="P:fungal-type cell wall organization"/>
    <property type="evidence" value="ECO:0007669"/>
    <property type="project" value="InterPro"/>
</dbReference>
<dbReference type="PANTHER" id="PTHR35523:SF1">
    <property type="entry name" value="CELL WALL PROTEIN SED1"/>
    <property type="match status" value="1"/>
</dbReference>
<dbReference type="InterPro" id="IPR038843">
    <property type="entry name" value="Sed1/Spi1"/>
</dbReference>
<keyword evidence="3" id="KW-1185">Reference proteome</keyword>
<feature type="signal peptide" evidence="1">
    <location>
        <begin position="1"/>
        <end position="22"/>
    </location>
</feature>
<evidence type="ECO:0000313" key="3">
    <source>
        <dbReference type="Proteomes" id="UP000091956"/>
    </source>
</evidence>
<dbReference type="GeneID" id="28838761"/>
<dbReference type="STRING" id="342668.A0A1B8GKZ4"/>
<evidence type="ECO:0000256" key="1">
    <source>
        <dbReference type="SAM" id="SignalP"/>
    </source>
</evidence>
<accession>A0A1B8GKZ4</accession>
<proteinExistence type="predicted"/>
<dbReference type="GO" id="GO:0009277">
    <property type="term" value="C:fungal-type cell wall"/>
    <property type="evidence" value="ECO:0007669"/>
    <property type="project" value="TreeGrafter"/>
</dbReference>
<evidence type="ECO:0000313" key="2">
    <source>
        <dbReference type="EMBL" id="OBT96512.1"/>
    </source>
</evidence>